<dbReference type="EC" id="3.4.23.36" evidence="9"/>
<dbReference type="UniPathway" id="UPA00665"/>
<dbReference type="PRINTS" id="PR00781">
    <property type="entry name" value="LIPOSIGPTASE"/>
</dbReference>
<feature type="active site" evidence="9">
    <location>
        <position position="117"/>
    </location>
</feature>
<dbReference type="PANTHER" id="PTHR33695:SF1">
    <property type="entry name" value="LIPOPROTEIN SIGNAL PEPTIDASE"/>
    <property type="match status" value="1"/>
</dbReference>
<evidence type="ECO:0000256" key="1">
    <source>
        <dbReference type="ARBA" id="ARBA00006139"/>
    </source>
</evidence>
<evidence type="ECO:0000256" key="2">
    <source>
        <dbReference type="ARBA" id="ARBA00022475"/>
    </source>
</evidence>
<dbReference type="PROSITE" id="PS00855">
    <property type="entry name" value="SPASE_II"/>
    <property type="match status" value="1"/>
</dbReference>
<dbReference type="InterPro" id="IPR001872">
    <property type="entry name" value="Peptidase_A8"/>
</dbReference>
<organism evidence="12 13">
    <name type="scientific">Merismopedia glauca CCAP 1448/3</name>
    <dbReference type="NCBI Taxonomy" id="1296344"/>
    <lineage>
        <taxon>Bacteria</taxon>
        <taxon>Bacillati</taxon>
        <taxon>Cyanobacteriota</taxon>
        <taxon>Cyanophyceae</taxon>
        <taxon>Synechococcales</taxon>
        <taxon>Merismopediaceae</taxon>
        <taxon>Merismopedia</taxon>
    </lineage>
</organism>
<dbReference type="GO" id="GO:0004190">
    <property type="term" value="F:aspartic-type endopeptidase activity"/>
    <property type="evidence" value="ECO:0007669"/>
    <property type="project" value="UniProtKB-UniRule"/>
</dbReference>
<gene>
    <name evidence="9" type="primary">lspA</name>
    <name evidence="12" type="ORF">C7B64_08570</name>
</gene>
<evidence type="ECO:0000256" key="3">
    <source>
        <dbReference type="ARBA" id="ARBA00022670"/>
    </source>
</evidence>
<evidence type="ECO:0000256" key="10">
    <source>
        <dbReference type="RuleBase" id="RU000594"/>
    </source>
</evidence>
<evidence type="ECO:0000256" key="8">
    <source>
        <dbReference type="ARBA" id="ARBA00023136"/>
    </source>
</evidence>
<name>A0A2T1C525_9CYAN</name>
<dbReference type="GO" id="GO:0006508">
    <property type="term" value="P:proteolysis"/>
    <property type="evidence" value="ECO:0007669"/>
    <property type="project" value="UniProtKB-KW"/>
</dbReference>
<comment type="similarity">
    <text evidence="1 9 11">Belongs to the peptidase A8 family.</text>
</comment>
<evidence type="ECO:0000256" key="6">
    <source>
        <dbReference type="ARBA" id="ARBA00022801"/>
    </source>
</evidence>
<keyword evidence="4 9" id="KW-0812">Transmembrane</keyword>
<reference evidence="12 13" key="1">
    <citation type="submission" date="2018-02" db="EMBL/GenBank/DDBJ databases">
        <authorList>
            <person name="Cohen D.B."/>
            <person name="Kent A.D."/>
        </authorList>
    </citation>
    <scope>NUCLEOTIDE SEQUENCE [LARGE SCALE GENOMIC DNA]</scope>
    <source>
        <strain evidence="12 13">CCAP 1448/3</strain>
    </source>
</reference>
<keyword evidence="2 9" id="KW-1003">Cell membrane</keyword>
<dbReference type="EMBL" id="PVWJ01000033">
    <property type="protein sequence ID" value="PSB03382.1"/>
    <property type="molecule type" value="Genomic_DNA"/>
</dbReference>
<reference evidence="12 13" key="2">
    <citation type="submission" date="2018-03" db="EMBL/GenBank/DDBJ databases">
        <title>The ancient ancestry and fast evolution of plastids.</title>
        <authorList>
            <person name="Moore K.R."/>
            <person name="Magnabosco C."/>
            <person name="Momper L."/>
            <person name="Gold D.A."/>
            <person name="Bosak T."/>
            <person name="Fournier G.P."/>
        </authorList>
    </citation>
    <scope>NUCLEOTIDE SEQUENCE [LARGE SCALE GENOMIC DNA]</scope>
    <source>
        <strain evidence="12 13">CCAP 1448/3</strain>
    </source>
</reference>
<keyword evidence="3 9" id="KW-0645">Protease</keyword>
<evidence type="ECO:0000256" key="5">
    <source>
        <dbReference type="ARBA" id="ARBA00022750"/>
    </source>
</evidence>
<evidence type="ECO:0000313" key="13">
    <source>
        <dbReference type="Proteomes" id="UP000238762"/>
    </source>
</evidence>
<keyword evidence="8 9" id="KW-0472">Membrane</keyword>
<proteinExistence type="inferred from homology"/>
<evidence type="ECO:0000313" key="12">
    <source>
        <dbReference type="EMBL" id="PSB03382.1"/>
    </source>
</evidence>
<evidence type="ECO:0000256" key="9">
    <source>
        <dbReference type="HAMAP-Rule" id="MF_00161"/>
    </source>
</evidence>
<comment type="function">
    <text evidence="9 10">This protein specifically catalyzes the removal of signal peptides from prolipoproteins.</text>
</comment>
<feature type="active site" evidence="9">
    <location>
        <position position="133"/>
    </location>
</feature>
<comment type="pathway">
    <text evidence="9">Protein modification; lipoprotein biosynthesis (signal peptide cleavage).</text>
</comment>
<dbReference type="Proteomes" id="UP000238762">
    <property type="component" value="Unassembled WGS sequence"/>
</dbReference>
<dbReference type="NCBIfam" id="TIGR00077">
    <property type="entry name" value="lspA"/>
    <property type="match status" value="1"/>
</dbReference>
<comment type="caution">
    <text evidence="9">Lacks conserved residue(s) required for the propagation of feature annotation.</text>
</comment>
<evidence type="ECO:0000256" key="11">
    <source>
        <dbReference type="RuleBase" id="RU004181"/>
    </source>
</evidence>
<comment type="subcellular location">
    <subcellularLocation>
        <location evidence="9">Cell membrane</location>
        <topology evidence="9">Multi-pass membrane protein</topology>
    </subcellularLocation>
</comment>
<dbReference type="HAMAP" id="MF_00161">
    <property type="entry name" value="LspA"/>
    <property type="match status" value="1"/>
</dbReference>
<dbReference type="Pfam" id="PF01252">
    <property type="entry name" value="Peptidase_A8"/>
    <property type="match status" value="1"/>
</dbReference>
<dbReference type="GO" id="GO:0005886">
    <property type="term" value="C:plasma membrane"/>
    <property type="evidence" value="ECO:0007669"/>
    <property type="project" value="UniProtKB-SubCell"/>
</dbReference>
<feature type="transmembrane region" description="Helical" evidence="9">
    <location>
        <begin position="93"/>
        <end position="111"/>
    </location>
</feature>
<sequence>MMKSKNYLLWLAAILSLITDRLTKYWIVKTIPFKASWVFIPGLFNLTYVRNKGAAWSLFSDNGSWLRWLSLAVSLGLVAFALWGPVLKRWEQAGWGLILGGAIGNGIDRFIDGSVVDFIEFRLFEFPVFNIADTSINIGIICLLIASFRQPKPRKS</sequence>
<feature type="transmembrane region" description="Helical" evidence="9">
    <location>
        <begin position="65"/>
        <end position="86"/>
    </location>
</feature>
<keyword evidence="5 9" id="KW-0064">Aspartyl protease</keyword>
<keyword evidence="6 9" id="KW-0378">Hydrolase</keyword>
<feature type="transmembrane region" description="Helical" evidence="9">
    <location>
        <begin position="131"/>
        <end position="148"/>
    </location>
</feature>
<evidence type="ECO:0000256" key="4">
    <source>
        <dbReference type="ARBA" id="ARBA00022692"/>
    </source>
</evidence>
<dbReference type="OrthoDB" id="9810259at2"/>
<comment type="caution">
    <text evidence="12">The sequence shown here is derived from an EMBL/GenBank/DDBJ whole genome shotgun (WGS) entry which is preliminary data.</text>
</comment>
<dbReference type="AlphaFoldDB" id="A0A2T1C525"/>
<comment type="catalytic activity">
    <reaction evidence="9 10">
        <text>Release of signal peptides from bacterial membrane prolipoproteins. Hydrolyzes -Xaa-Yaa-Zaa-|-(S,diacylglyceryl)Cys-, in which Xaa is hydrophobic (preferably Leu), and Yaa (Ala or Ser) and Zaa (Gly or Ala) have small, neutral side chains.</text>
        <dbReference type="EC" id="3.4.23.36"/>
    </reaction>
</comment>
<protein>
    <recommendedName>
        <fullName evidence="9">Lipoprotein signal peptidase</fullName>
        <ecNumber evidence="9">3.4.23.36</ecNumber>
    </recommendedName>
    <alternativeName>
        <fullName evidence="9">Prolipoprotein signal peptidase</fullName>
    </alternativeName>
    <alternativeName>
        <fullName evidence="9">Signal peptidase II</fullName>
        <shortName evidence="9">SPase II</shortName>
    </alternativeName>
</protein>
<dbReference type="PANTHER" id="PTHR33695">
    <property type="entry name" value="LIPOPROTEIN SIGNAL PEPTIDASE"/>
    <property type="match status" value="1"/>
</dbReference>
<accession>A0A2T1C525</accession>
<keyword evidence="7 9" id="KW-1133">Transmembrane helix</keyword>
<evidence type="ECO:0000256" key="7">
    <source>
        <dbReference type="ARBA" id="ARBA00022989"/>
    </source>
</evidence>
<keyword evidence="13" id="KW-1185">Reference proteome</keyword>